<comment type="caution">
    <text evidence="1">The sequence shown here is derived from an EMBL/GenBank/DDBJ whole genome shotgun (WGS) entry which is preliminary data.</text>
</comment>
<dbReference type="EMBL" id="SDRB02010142">
    <property type="protein sequence ID" value="THG07279.1"/>
    <property type="molecule type" value="Genomic_DNA"/>
</dbReference>
<organism evidence="1 2">
    <name type="scientific">Camellia sinensis var. sinensis</name>
    <name type="common">China tea</name>
    <dbReference type="NCBI Taxonomy" id="542762"/>
    <lineage>
        <taxon>Eukaryota</taxon>
        <taxon>Viridiplantae</taxon>
        <taxon>Streptophyta</taxon>
        <taxon>Embryophyta</taxon>
        <taxon>Tracheophyta</taxon>
        <taxon>Spermatophyta</taxon>
        <taxon>Magnoliopsida</taxon>
        <taxon>eudicotyledons</taxon>
        <taxon>Gunneridae</taxon>
        <taxon>Pentapetalae</taxon>
        <taxon>asterids</taxon>
        <taxon>Ericales</taxon>
        <taxon>Theaceae</taxon>
        <taxon>Camellia</taxon>
    </lineage>
</organism>
<accession>A0A4S4DVE4</accession>
<dbReference type="PANTHER" id="PTHR15678">
    <property type="entry name" value="ANTIGEN MLAA-22-RELATED"/>
    <property type="match status" value="1"/>
</dbReference>
<dbReference type="STRING" id="542762.A0A4S4DVE4"/>
<dbReference type="Proteomes" id="UP000306102">
    <property type="component" value="Unassembled WGS sequence"/>
</dbReference>
<proteinExistence type="predicted"/>
<protein>
    <submittedName>
        <fullName evidence="1">Uncharacterized protein</fullName>
    </submittedName>
</protein>
<gene>
    <name evidence="1" type="ORF">TEA_001869</name>
</gene>
<dbReference type="Pfam" id="PF10344">
    <property type="entry name" value="Hobbit"/>
    <property type="match status" value="1"/>
</dbReference>
<reference evidence="1 2" key="1">
    <citation type="journal article" date="2018" name="Proc. Natl. Acad. Sci. U.S.A.">
        <title>Draft genome sequence of Camellia sinensis var. sinensis provides insights into the evolution of the tea genome and tea quality.</title>
        <authorList>
            <person name="Wei C."/>
            <person name="Yang H."/>
            <person name="Wang S."/>
            <person name="Zhao J."/>
            <person name="Liu C."/>
            <person name="Gao L."/>
            <person name="Xia E."/>
            <person name="Lu Y."/>
            <person name="Tai Y."/>
            <person name="She G."/>
            <person name="Sun J."/>
            <person name="Cao H."/>
            <person name="Tong W."/>
            <person name="Gao Q."/>
            <person name="Li Y."/>
            <person name="Deng W."/>
            <person name="Jiang X."/>
            <person name="Wang W."/>
            <person name="Chen Q."/>
            <person name="Zhang S."/>
            <person name="Li H."/>
            <person name="Wu J."/>
            <person name="Wang P."/>
            <person name="Li P."/>
            <person name="Shi C."/>
            <person name="Zheng F."/>
            <person name="Jian J."/>
            <person name="Huang B."/>
            <person name="Shan D."/>
            <person name="Shi M."/>
            <person name="Fang C."/>
            <person name="Yue Y."/>
            <person name="Li F."/>
            <person name="Li D."/>
            <person name="Wei S."/>
            <person name="Han B."/>
            <person name="Jiang C."/>
            <person name="Yin Y."/>
            <person name="Xia T."/>
            <person name="Zhang Z."/>
            <person name="Bennetzen J.L."/>
            <person name="Zhao S."/>
            <person name="Wan X."/>
        </authorList>
    </citation>
    <scope>NUCLEOTIDE SEQUENCE [LARGE SCALE GENOMIC DNA]</scope>
    <source>
        <strain evidence="2">cv. Shuchazao</strain>
        <tissue evidence="1">Leaf</tissue>
    </source>
</reference>
<keyword evidence="2" id="KW-1185">Reference proteome</keyword>
<dbReference type="InterPro" id="IPR045167">
    <property type="entry name" value="Hobbit"/>
</dbReference>
<name>A0A4S4DVE4_CAMSN</name>
<evidence type="ECO:0000313" key="2">
    <source>
        <dbReference type="Proteomes" id="UP000306102"/>
    </source>
</evidence>
<sequence>MKKRKSFELESELEARDLLQDYSPSIKITSDDSSSSISSDNSSKQLFEIATSLVGEECVSLELSVLDNDSILEHQVQEIDPIFSPNGGFTSQLLVWFPTRLDHSMACVHVCIQVVSLDPKPDYGSVCWISGWRMEMFKRCCCQVQKGRGKWMVVANMARFLSVSINELVVKMPRATIEVKELRVDISKDGGSKPALFVKLYLLPIVVHLGDPRVSYDQSSNFNHGGYTSTNHASSTLMEKTFAPFYCEELTLSSEFGHDREAGVVIKNVDITSGEVTLNLNEELFLKTKGSSDAFSHAAEVVESSVESSLAKKPQKKQATLLSVTKYASIIPEKVMNDGAMSLVEAGEDTTPRMVSMAISYYWNLKLESWRQGKNSQLPSIVSLLTQGIGHPKKSLSHGEAMSSPRIVLKVLASQPIPGDVNQPLMLHRLGAGPKA</sequence>
<evidence type="ECO:0000313" key="1">
    <source>
        <dbReference type="EMBL" id="THG07279.1"/>
    </source>
</evidence>
<dbReference type="PANTHER" id="PTHR15678:SF6">
    <property type="entry name" value="BRIDGE-LIKE LIPID TRANSFER PROTEIN FAMILY MEMBER 2"/>
    <property type="match status" value="1"/>
</dbReference>
<dbReference type="AlphaFoldDB" id="A0A4S4DVE4"/>